<gene>
    <name evidence="1" type="ORF">LJ657_16610</name>
</gene>
<evidence type="ECO:0008006" key="3">
    <source>
        <dbReference type="Google" id="ProtNLM"/>
    </source>
</evidence>
<dbReference type="RefSeq" id="WP_232649385.1">
    <property type="nucleotide sequence ID" value="NZ_JAJSBI010000007.1"/>
</dbReference>
<evidence type="ECO:0000313" key="1">
    <source>
        <dbReference type="EMBL" id="MCD9875264.1"/>
    </source>
</evidence>
<dbReference type="AlphaFoldDB" id="A0A9Q3Z6I9"/>
<evidence type="ECO:0000313" key="2">
    <source>
        <dbReference type="Proteomes" id="UP001108029"/>
    </source>
</evidence>
<name>A0A9Q3Z6I9_9ACTN</name>
<dbReference type="Proteomes" id="UP001108029">
    <property type="component" value="Unassembled WGS sequence"/>
</dbReference>
<protein>
    <recommendedName>
        <fullName evidence="3">WXG100 family type VII secretion target</fullName>
    </recommendedName>
</protein>
<organism evidence="1 2">
    <name type="scientific">Streptomyces guryensis</name>
    <dbReference type="NCBI Taxonomy" id="2886947"/>
    <lineage>
        <taxon>Bacteria</taxon>
        <taxon>Bacillati</taxon>
        <taxon>Actinomycetota</taxon>
        <taxon>Actinomycetes</taxon>
        <taxon>Kitasatosporales</taxon>
        <taxon>Streptomycetaceae</taxon>
        <taxon>Streptomyces</taxon>
    </lineage>
</organism>
<comment type="caution">
    <text evidence="1">The sequence shown here is derived from an EMBL/GenBank/DDBJ whole genome shotgun (WGS) entry which is preliminary data.</text>
</comment>
<sequence length="410" mass="44430">MSDSYLTIEGDRSTLYSSGQDLASACSELVEITHVLNTRVRDLVHDAGWWGDAADNFKQDWLVSSAASDAIVQAMGHISTTMEHLAVALGEAQGDLDDARDYAKKHGIPLDPDGHPLPVTMDISEYVERAEAAVQKAKRARSDAAQSFAAIVSQLAPGGSDDTLGTSDDVTLADAARALYGIPAARAALSREKMERLNQERVEMKRLHRHMPKQSREWKEFQTERLANRRALREANKVLADVEKSASKWKFSGKTEFEFSRLREKLNLDGQFKVLDSIPILGTTVGLAGIYLASKDDMEKGWGFWHSVGVETGSTALSMAAGAAIEAGAAESVPVGVTVGASLGVGYVAGTYGDELVKAGHWEHNIHTRGVVSGIGHSIGDASATWWKEDFKGMGDKIKNSTVDLWNDVF</sequence>
<dbReference type="EMBL" id="JAJSBI010000007">
    <property type="protein sequence ID" value="MCD9875264.1"/>
    <property type="molecule type" value="Genomic_DNA"/>
</dbReference>
<reference evidence="1" key="1">
    <citation type="submission" date="2021-12" db="EMBL/GenBank/DDBJ databases">
        <authorList>
            <person name="Lee J.-H."/>
            <person name="Kim S.-B."/>
        </authorList>
    </citation>
    <scope>NUCLEOTIDE SEQUENCE</scope>
    <source>
        <strain evidence="1">NR30</strain>
    </source>
</reference>
<dbReference type="Gene3D" id="1.10.287.1060">
    <property type="entry name" value="ESAT-6-like"/>
    <property type="match status" value="1"/>
</dbReference>
<keyword evidence="2" id="KW-1185">Reference proteome</keyword>
<proteinExistence type="predicted"/>
<accession>A0A9Q3Z6I9</accession>